<keyword evidence="2" id="KW-1185">Reference proteome</keyword>
<dbReference type="EMBL" id="JAQQXR010000010">
    <property type="protein sequence ID" value="MDC8760163.1"/>
    <property type="molecule type" value="Genomic_DNA"/>
</dbReference>
<proteinExistence type="predicted"/>
<sequence length="127" mass="13543">MSPFLALRRLFSWIALAAILGLALVPTLSQALAKDGGSWMQICSAQGSKLVAVADLAPADPGAPSTLQLEHCPFCVLHAPLLPTQPLRFSFTLPEVAPARYPSLFFSAPRPLFAWSSAHPRAPPVLS</sequence>
<reference evidence="1 2" key="1">
    <citation type="submission" date="2022-10" db="EMBL/GenBank/DDBJ databases">
        <title>Janthinobacterium sp. hw3 Genome sequencing.</title>
        <authorList>
            <person name="Park S."/>
        </authorList>
    </citation>
    <scope>NUCLEOTIDE SEQUENCE [LARGE SCALE GENOMIC DNA]</scope>
    <source>
        <strain evidence="2">hw3</strain>
    </source>
</reference>
<dbReference type="RefSeq" id="WP_273673789.1">
    <property type="nucleotide sequence ID" value="NZ_JAQQXR010000010.1"/>
</dbReference>
<comment type="caution">
    <text evidence="1">The sequence shown here is derived from an EMBL/GenBank/DDBJ whole genome shotgun (WGS) entry which is preliminary data.</text>
</comment>
<dbReference type="Pfam" id="PF11162">
    <property type="entry name" value="DUF2946"/>
    <property type="match status" value="1"/>
</dbReference>
<accession>A0ABT5K578</accession>
<protein>
    <submittedName>
        <fullName evidence="1">DUF2946 domain-containing protein</fullName>
    </submittedName>
</protein>
<dbReference type="InterPro" id="IPR021333">
    <property type="entry name" value="DUF2946"/>
</dbReference>
<organism evidence="1 2">
    <name type="scientific">Janthinobacterium fluminis</name>
    <dbReference type="NCBI Taxonomy" id="2987524"/>
    <lineage>
        <taxon>Bacteria</taxon>
        <taxon>Pseudomonadati</taxon>
        <taxon>Pseudomonadota</taxon>
        <taxon>Betaproteobacteria</taxon>
        <taxon>Burkholderiales</taxon>
        <taxon>Oxalobacteraceae</taxon>
        <taxon>Janthinobacterium</taxon>
    </lineage>
</organism>
<name>A0ABT5K578_9BURK</name>
<dbReference type="Proteomes" id="UP001221208">
    <property type="component" value="Unassembled WGS sequence"/>
</dbReference>
<gene>
    <name evidence="1" type="ORF">OIK44_21470</name>
</gene>
<evidence type="ECO:0000313" key="2">
    <source>
        <dbReference type="Proteomes" id="UP001221208"/>
    </source>
</evidence>
<evidence type="ECO:0000313" key="1">
    <source>
        <dbReference type="EMBL" id="MDC8760163.1"/>
    </source>
</evidence>